<dbReference type="EMBL" id="JACGCI010000076">
    <property type="protein sequence ID" value="KAF6747944.1"/>
    <property type="molecule type" value="Genomic_DNA"/>
</dbReference>
<comment type="caution">
    <text evidence="1">The sequence shown here is derived from an EMBL/GenBank/DDBJ whole genome shotgun (WGS) entry which is preliminary data.</text>
</comment>
<dbReference type="Proteomes" id="UP000521943">
    <property type="component" value="Unassembled WGS sequence"/>
</dbReference>
<sequence>MSIHRLTSISCCKGVFKHMVLIDDSGMQQKPWDFLFIPTLAWYLHAIKEYWNRVEAHRFAEGEDEDVLETWMRFGNSSQKGLAPQGILKEYEPNDKDLQEDEIKDIIIQELMEVTQKGTDFVKNNLKHQGRGVNNVAVKFQVAPLSPEFVMDIGEVYLELLEAKGSMLSIGHSICTSYCNIIKTLTKSKTSAWRMWQLDQKVIYQELSDKKQAINEEGSLEKSGPLRVWKRGDH</sequence>
<name>A0A8H6HJL6_9AGAR</name>
<keyword evidence="2" id="KW-1185">Reference proteome</keyword>
<accession>A0A8H6HJL6</accession>
<dbReference type="AlphaFoldDB" id="A0A8H6HJL6"/>
<reference evidence="1 2" key="1">
    <citation type="submission" date="2020-07" db="EMBL/GenBank/DDBJ databases">
        <title>Comparative genomics of pyrophilous fungi reveals a link between fire events and developmental genes.</title>
        <authorList>
            <consortium name="DOE Joint Genome Institute"/>
            <person name="Steindorff A.S."/>
            <person name="Carver A."/>
            <person name="Calhoun S."/>
            <person name="Stillman K."/>
            <person name="Liu H."/>
            <person name="Lipzen A."/>
            <person name="Pangilinan J."/>
            <person name="Labutti K."/>
            <person name="Bruns T.D."/>
            <person name="Grigoriev I.V."/>
        </authorList>
    </citation>
    <scope>NUCLEOTIDE SEQUENCE [LARGE SCALE GENOMIC DNA]</scope>
    <source>
        <strain evidence="1 2">CBS 144469</strain>
    </source>
</reference>
<proteinExistence type="predicted"/>
<protein>
    <submittedName>
        <fullName evidence="1">Uncharacterized protein</fullName>
    </submittedName>
</protein>
<gene>
    <name evidence="1" type="ORF">DFP72DRAFT_853946</name>
</gene>
<evidence type="ECO:0000313" key="1">
    <source>
        <dbReference type="EMBL" id="KAF6747944.1"/>
    </source>
</evidence>
<organism evidence="1 2">
    <name type="scientific">Ephemerocybe angulata</name>
    <dbReference type="NCBI Taxonomy" id="980116"/>
    <lineage>
        <taxon>Eukaryota</taxon>
        <taxon>Fungi</taxon>
        <taxon>Dikarya</taxon>
        <taxon>Basidiomycota</taxon>
        <taxon>Agaricomycotina</taxon>
        <taxon>Agaricomycetes</taxon>
        <taxon>Agaricomycetidae</taxon>
        <taxon>Agaricales</taxon>
        <taxon>Agaricineae</taxon>
        <taxon>Psathyrellaceae</taxon>
        <taxon>Ephemerocybe</taxon>
    </lineage>
</organism>
<evidence type="ECO:0000313" key="2">
    <source>
        <dbReference type="Proteomes" id="UP000521943"/>
    </source>
</evidence>